<keyword evidence="1" id="KW-0732">Signal</keyword>
<dbReference type="RefSeq" id="WP_267653011.1">
    <property type="nucleotide sequence ID" value="NZ_JAOVZR010000001.1"/>
</dbReference>
<gene>
    <name evidence="2" type="ORF">OEG84_06695</name>
</gene>
<dbReference type="EMBL" id="JAOVZR010000001">
    <property type="protein sequence ID" value="MCY0147406.1"/>
    <property type="molecule type" value="Genomic_DNA"/>
</dbReference>
<feature type="chain" id="PRO_5045682054" evidence="1">
    <location>
        <begin position="21"/>
        <end position="143"/>
    </location>
</feature>
<protein>
    <submittedName>
        <fullName evidence="2">Uncharacterized protein</fullName>
    </submittedName>
</protein>
<evidence type="ECO:0000256" key="1">
    <source>
        <dbReference type="SAM" id="SignalP"/>
    </source>
</evidence>
<reference evidence="2" key="1">
    <citation type="submission" date="2022-10" db="EMBL/GenBank/DDBJ databases">
        <title>Hoeflea sp. G2-23, isolated from marine algae.</title>
        <authorList>
            <person name="Kristyanto S."/>
            <person name="Kim J.M."/>
            <person name="Jeon C.O."/>
        </authorList>
    </citation>
    <scope>NUCLEOTIDE SEQUENCE</scope>
    <source>
        <strain evidence="2">G2-23</strain>
    </source>
</reference>
<sequence>MKNTISALFLCLVATSAAKAQPVNRGDLYAACIEYHNIKWKDRENSTLKHFTTSQLKQLDPYSFEAMKQRCDCTVTAAFKNLSEGTIEAYSKALNENGDGIILKNKKAAEEFKKADMMDKDIACAEKSMDASGYEKKLMELSK</sequence>
<organism evidence="2 3">
    <name type="scientific">Hoeflea algicola</name>
    <dbReference type="NCBI Taxonomy" id="2983763"/>
    <lineage>
        <taxon>Bacteria</taxon>
        <taxon>Pseudomonadati</taxon>
        <taxon>Pseudomonadota</taxon>
        <taxon>Alphaproteobacteria</taxon>
        <taxon>Hyphomicrobiales</taxon>
        <taxon>Rhizobiaceae</taxon>
        <taxon>Hoeflea</taxon>
    </lineage>
</organism>
<name>A0ABT3Z6R4_9HYPH</name>
<evidence type="ECO:0000313" key="3">
    <source>
        <dbReference type="Proteomes" id="UP001073227"/>
    </source>
</evidence>
<proteinExistence type="predicted"/>
<dbReference type="Proteomes" id="UP001073227">
    <property type="component" value="Unassembled WGS sequence"/>
</dbReference>
<keyword evidence="3" id="KW-1185">Reference proteome</keyword>
<comment type="caution">
    <text evidence="2">The sequence shown here is derived from an EMBL/GenBank/DDBJ whole genome shotgun (WGS) entry which is preliminary data.</text>
</comment>
<feature type="signal peptide" evidence="1">
    <location>
        <begin position="1"/>
        <end position="20"/>
    </location>
</feature>
<accession>A0ABT3Z6R4</accession>
<evidence type="ECO:0000313" key="2">
    <source>
        <dbReference type="EMBL" id="MCY0147406.1"/>
    </source>
</evidence>